<sequence>MRRREGWECVVSSGKKARVKATGRKMHCGLCMKEGRKRDKCPVKDEESIPPEEQEVEPNNGMKFMPTPSLRQQTSTGCTPLASTPPSVPIKAKKKTPRKSVKFFAPPRPKKK</sequence>
<feature type="region of interest" description="Disordered" evidence="1">
    <location>
        <begin position="40"/>
        <end position="112"/>
    </location>
</feature>
<feature type="compositionally biased region" description="Polar residues" evidence="1">
    <location>
        <begin position="69"/>
        <end position="85"/>
    </location>
</feature>
<feature type="compositionally biased region" description="Basic residues" evidence="1">
    <location>
        <begin position="91"/>
        <end position="101"/>
    </location>
</feature>
<organism evidence="2 3">
    <name type="scientific">Heracleum sosnowskyi</name>
    <dbReference type="NCBI Taxonomy" id="360622"/>
    <lineage>
        <taxon>Eukaryota</taxon>
        <taxon>Viridiplantae</taxon>
        <taxon>Streptophyta</taxon>
        <taxon>Embryophyta</taxon>
        <taxon>Tracheophyta</taxon>
        <taxon>Spermatophyta</taxon>
        <taxon>Magnoliopsida</taxon>
        <taxon>eudicotyledons</taxon>
        <taxon>Gunneridae</taxon>
        <taxon>Pentapetalae</taxon>
        <taxon>asterids</taxon>
        <taxon>campanulids</taxon>
        <taxon>Apiales</taxon>
        <taxon>Apiaceae</taxon>
        <taxon>Apioideae</taxon>
        <taxon>apioid superclade</taxon>
        <taxon>Tordylieae</taxon>
        <taxon>Tordyliinae</taxon>
        <taxon>Heracleum</taxon>
    </lineage>
</organism>
<evidence type="ECO:0000256" key="1">
    <source>
        <dbReference type="SAM" id="MobiDB-lite"/>
    </source>
</evidence>
<name>A0AAD8GWL3_9APIA</name>
<dbReference type="AlphaFoldDB" id="A0AAD8GWL3"/>
<accession>A0AAD8GWL3</accession>
<proteinExistence type="predicted"/>
<protein>
    <submittedName>
        <fullName evidence="2">Uncharacterized protein</fullName>
    </submittedName>
</protein>
<comment type="caution">
    <text evidence="2">The sequence shown here is derived from an EMBL/GenBank/DDBJ whole genome shotgun (WGS) entry which is preliminary data.</text>
</comment>
<evidence type="ECO:0000313" key="3">
    <source>
        <dbReference type="Proteomes" id="UP001237642"/>
    </source>
</evidence>
<keyword evidence="3" id="KW-1185">Reference proteome</keyword>
<reference evidence="2" key="2">
    <citation type="submission" date="2023-05" db="EMBL/GenBank/DDBJ databases">
        <authorList>
            <person name="Schelkunov M.I."/>
        </authorList>
    </citation>
    <scope>NUCLEOTIDE SEQUENCE</scope>
    <source>
        <strain evidence="2">Hsosn_3</strain>
        <tissue evidence="2">Leaf</tissue>
    </source>
</reference>
<evidence type="ECO:0000313" key="2">
    <source>
        <dbReference type="EMBL" id="KAK1355572.1"/>
    </source>
</evidence>
<reference evidence="2" key="1">
    <citation type="submission" date="2023-02" db="EMBL/GenBank/DDBJ databases">
        <title>Genome of toxic invasive species Heracleum sosnowskyi carries increased number of genes despite the absence of recent whole-genome duplications.</title>
        <authorList>
            <person name="Schelkunov M."/>
            <person name="Shtratnikova V."/>
            <person name="Makarenko M."/>
            <person name="Klepikova A."/>
            <person name="Omelchenko D."/>
            <person name="Novikova G."/>
            <person name="Obukhova E."/>
            <person name="Bogdanov V."/>
            <person name="Penin A."/>
            <person name="Logacheva M."/>
        </authorList>
    </citation>
    <scope>NUCLEOTIDE SEQUENCE</scope>
    <source>
        <strain evidence="2">Hsosn_3</strain>
        <tissue evidence="2">Leaf</tissue>
    </source>
</reference>
<dbReference type="EMBL" id="JAUIZM010000011">
    <property type="protein sequence ID" value="KAK1355572.1"/>
    <property type="molecule type" value="Genomic_DNA"/>
</dbReference>
<dbReference type="Proteomes" id="UP001237642">
    <property type="component" value="Unassembled WGS sequence"/>
</dbReference>
<gene>
    <name evidence="2" type="ORF">POM88_048828</name>
</gene>